<dbReference type="RefSeq" id="XP_043180119.1">
    <property type="nucleotide sequence ID" value="XM_043328673.1"/>
</dbReference>
<proteinExistence type="predicted"/>
<dbReference type="InterPro" id="IPR036875">
    <property type="entry name" value="Znf_CCHC_sf"/>
</dbReference>
<dbReference type="GeneID" id="67031136"/>
<dbReference type="PROSITE" id="PS50158">
    <property type="entry name" value="ZF_CCHC"/>
    <property type="match status" value="1"/>
</dbReference>
<protein>
    <submittedName>
        <fullName evidence="4">Integrase core domain protein</fullName>
    </submittedName>
</protein>
<name>A0A8H8NW87_9AGAM</name>
<keyword evidence="2" id="KW-0479">Metal-binding</keyword>
<gene>
    <name evidence="4" type="ORF">RhiXN_08857</name>
</gene>
<dbReference type="EMBL" id="CP059662">
    <property type="protein sequence ID" value="QRW19882.1"/>
    <property type="molecule type" value="Genomic_DNA"/>
</dbReference>
<reference evidence="4" key="1">
    <citation type="submission" date="2020-05" db="EMBL/GenBank/DDBJ databases">
        <title>Evolutionary and genomic comparisons of hybrid uninucleate and nonhybrid Rhizoctonia fungi.</title>
        <authorList>
            <person name="Li C."/>
            <person name="Chen X."/>
        </authorList>
    </citation>
    <scope>NUCLEOTIDE SEQUENCE</scope>
    <source>
        <strain evidence="4">AG-1 IA</strain>
    </source>
</reference>
<dbReference type="SUPFAM" id="SSF57756">
    <property type="entry name" value="Retrovirus zinc finger-like domains"/>
    <property type="match status" value="1"/>
</dbReference>
<keyword evidence="1" id="KW-0507">mRNA processing</keyword>
<evidence type="ECO:0000313" key="4">
    <source>
        <dbReference type="EMBL" id="QRW19882.1"/>
    </source>
</evidence>
<evidence type="ECO:0000256" key="2">
    <source>
        <dbReference type="PROSITE-ProRule" id="PRU00047"/>
    </source>
</evidence>
<evidence type="ECO:0000313" key="5">
    <source>
        <dbReference type="Proteomes" id="UP000650533"/>
    </source>
</evidence>
<feature type="domain" description="CCHC-type" evidence="3">
    <location>
        <begin position="266"/>
        <end position="280"/>
    </location>
</feature>
<dbReference type="GO" id="GO:0008270">
    <property type="term" value="F:zinc ion binding"/>
    <property type="evidence" value="ECO:0007669"/>
    <property type="project" value="UniProtKB-KW"/>
</dbReference>
<dbReference type="KEGG" id="rsx:RhiXN_08857"/>
<dbReference type="Pfam" id="PF14223">
    <property type="entry name" value="Retrotran_gag_2"/>
    <property type="match status" value="1"/>
</dbReference>
<sequence>MAEKTPTITGASGLHRIPSLRGTENYNTWRIQMEDILTDLDLYSYVDGKNERPEPKIKIRVTGCKDDDGNDLPDLEVGDDDSAYTEWIKADRKTLSNIRLRVEGNVLTHIQSCKYSADAWNLLAATFQVKGTVGLINLRRKFFSHRMSDSEDIEEHIQRMRGWFQQINDIAPNSCTEADWITTLVASLPDSWDTFTQSVSFEFNTEDKNKLANQVSDLRSRIMAEAHRRNTQQPDGKTFFATNKPSFNKFVRTNMSNKGPDKSKSKCNNCGKIGHWAAECQGPGGGVFKPNHPNKGGQPNRRFNAPGKARNGNARTHIAIANNSEHKEYAFSTLEDEISLIGKTPNTWIADSGTTTHIAIDRNAFSNYTKSSGYVAGVTGKEPIMGRGTVELFSRTEFARKPNQLIISN</sequence>
<dbReference type="Pfam" id="PF00098">
    <property type="entry name" value="zf-CCHC"/>
    <property type="match status" value="1"/>
</dbReference>
<organism evidence="4 5">
    <name type="scientific">Rhizoctonia solani</name>
    <dbReference type="NCBI Taxonomy" id="456999"/>
    <lineage>
        <taxon>Eukaryota</taxon>
        <taxon>Fungi</taxon>
        <taxon>Dikarya</taxon>
        <taxon>Basidiomycota</taxon>
        <taxon>Agaricomycotina</taxon>
        <taxon>Agaricomycetes</taxon>
        <taxon>Cantharellales</taxon>
        <taxon>Ceratobasidiaceae</taxon>
        <taxon>Rhizoctonia</taxon>
    </lineage>
</organism>
<accession>A0A8H8NW87</accession>
<keyword evidence="2" id="KW-0863">Zinc-finger</keyword>
<keyword evidence="2" id="KW-0862">Zinc</keyword>
<dbReference type="PANTHER" id="PTHR47481:SF31">
    <property type="entry name" value="OS01G0873500 PROTEIN"/>
    <property type="match status" value="1"/>
</dbReference>
<evidence type="ECO:0000259" key="3">
    <source>
        <dbReference type="PROSITE" id="PS50158"/>
    </source>
</evidence>
<dbReference type="GO" id="GO:0006397">
    <property type="term" value="P:mRNA processing"/>
    <property type="evidence" value="ECO:0007669"/>
    <property type="project" value="UniProtKB-KW"/>
</dbReference>
<dbReference type="Proteomes" id="UP000650533">
    <property type="component" value="Chromosome 5"/>
</dbReference>
<dbReference type="SMART" id="SM00343">
    <property type="entry name" value="ZnF_C2HC"/>
    <property type="match status" value="1"/>
</dbReference>
<dbReference type="AlphaFoldDB" id="A0A8H8NW87"/>
<dbReference type="PANTHER" id="PTHR47481">
    <property type="match status" value="1"/>
</dbReference>
<dbReference type="Gene3D" id="4.10.60.10">
    <property type="entry name" value="Zinc finger, CCHC-type"/>
    <property type="match status" value="1"/>
</dbReference>
<dbReference type="GO" id="GO:0003676">
    <property type="term" value="F:nucleic acid binding"/>
    <property type="evidence" value="ECO:0007669"/>
    <property type="project" value="InterPro"/>
</dbReference>
<dbReference type="InterPro" id="IPR001878">
    <property type="entry name" value="Znf_CCHC"/>
</dbReference>
<evidence type="ECO:0000256" key="1">
    <source>
        <dbReference type="ARBA" id="ARBA00022664"/>
    </source>
</evidence>